<evidence type="ECO:0000313" key="3">
    <source>
        <dbReference type="EMBL" id="UWZ82758.1"/>
    </source>
</evidence>
<dbReference type="KEGG" id="orp:MOP44_19565"/>
<dbReference type="PANTHER" id="PTHR22642:SF2">
    <property type="entry name" value="PROTEIN LONG AFTER FAR-RED 3"/>
    <property type="match status" value="1"/>
</dbReference>
<evidence type="ECO:0000256" key="1">
    <source>
        <dbReference type="SAM" id="SignalP"/>
    </source>
</evidence>
<dbReference type="RefSeq" id="WP_260791963.1">
    <property type="nucleotide sequence ID" value="NZ_CP093313.1"/>
</dbReference>
<feature type="chain" id="PRO_5039908736" evidence="1">
    <location>
        <begin position="24"/>
        <end position="563"/>
    </location>
</feature>
<dbReference type="InterPro" id="IPR032466">
    <property type="entry name" value="Metal_Hydrolase"/>
</dbReference>
<evidence type="ECO:0000259" key="2">
    <source>
        <dbReference type="Pfam" id="PF07969"/>
    </source>
</evidence>
<protein>
    <submittedName>
        <fullName evidence="3">Amidohydrolase</fullName>
    </submittedName>
</protein>
<dbReference type="PANTHER" id="PTHR22642">
    <property type="entry name" value="IMIDAZOLONEPROPIONASE"/>
    <property type="match status" value="1"/>
</dbReference>
<dbReference type="AlphaFoldDB" id="A0A9J7BPA8"/>
<dbReference type="EMBL" id="CP093313">
    <property type="protein sequence ID" value="UWZ82758.1"/>
    <property type="molecule type" value="Genomic_DNA"/>
</dbReference>
<gene>
    <name evidence="3" type="ORF">MOP44_19565</name>
</gene>
<dbReference type="InterPro" id="IPR033932">
    <property type="entry name" value="YtcJ-like"/>
</dbReference>
<feature type="signal peptide" evidence="1">
    <location>
        <begin position="1"/>
        <end position="23"/>
    </location>
</feature>
<dbReference type="Gene3D" id="3.10.310.70">
    <property type="match status" value="1"/>
</dbReference>
<evidence type="ECO:0000313" key="4">
    <source>
        <dbReference type="Proteomes" id="UP001059380"/>
    </source>
</evidence>
<feature type="domain" description="Amidohydrolase 3" evidence="2">
    <location>
        <begin position="73"/>
        <end position="560"/>
    </location>
</feature>
<dbReference type="InterPro" id="IPR011059">
    <property type="entry name" value="Metal-dep_hydrolase_composite"/>
</dbReference>
<name>A0A9J7BPA8_9BACT</name>
<dbReference type="Proteomes" id="UP001059380">
    <property type="component" value="Chromosome"/>
</dbReference>
<organism evidence="3 4">
    <name type="scientific">Occallatibacter riparius</name>
    <dbReference type="NCBI Taxonomy" id="1002689"/>
    <lineage>
        <taxon>Bacteria</taxon>
        <taxon>Pseudomonadati</taxon>
        <taxon>Acidobacteriota</taxon>
        <taxon>Terriglobia</taxon>
        <taxon>Terriglobales</taxon>
        <taxon>Acidobacteriaceae</taxon>
        <taxon>Occallatibacter</taxon>
    </lineage>
</organism>
<dbReference type="InterPro" id="IPR013108">
    <property type="entry name" value="Amidohydro_3"/>
</dbReference>
<keyword evidence="1" id="KW-0732">Signal</keyword>
<proteinExistence type="predicted"/>
<sequence>MQLRLRLLLLVLSVLLVSASAWAGEATLILVHGKVWTENPAEPTAQAVALDGNRIIAVGTDDEIRKLAGAGTRVIDLNGRLLLPGFNDAHVHLFGGGESLTTVQTRDAKSQAEFKQRIADFAKTLPAGTWIRDGVWDHQNWTPVALPNHQLIDGVTGDHPVFLWRIDGHMVLVNALALKLAGIDRNTKNPPGGEIERDRDGNPTGILKDAAAAMVVRIMPPLSAEEQDRAMEAAMREAAAHGVTSVQNMADTPEDEDQPNQFREFQKLERSGKLTLRIYEAMNIRDWKALADSGVVAPFGNASLRIGNLKSFADGALGSETAWMDEPFTNQPGYSGISSADLLDPDKYYGELRQADKAGLQIAIHAIGDRANRTILDLYERLEKENGPADRRLRIEHAQHLHPADYARFAQLGVIASMQPYHAIDDGRWAVTELGPERIKSSYAWKSLLDAGATLAFGSDWPVAPLDPVMGIYAATTRRTLDGNNPNGWVPEQRITVAQAVHAYTMGSAFAEHQEKVKGSIEPGKLADLVVLSEDIFTIPPEAIEKTKVDMTIFDGRVVYERK</sequence>
<dbReference type="Gene3D" id="2.30.40.10">
    <property type="entry name" value="Urease, subunit C, domain 1"/>
    <property type="match status" value="1"/>
</dbReference>
<dbReference type="Gene3D" id="3.20.20.140">
    <property type="entry name" value="Metal-dependent hydrolases"/>
    <property type="match status" value="1"/>
</dbReference>
<dbReference type="SUPFAM" id="SSF51556">
    <property type="entry name" value="Metallo-dependent hydrolases"/>
    <property type="match status" value="1"/>
</dbReference>
<dbReference type="GO" id="GO:0016810">
    <property type="term" value="F:hydrolase activity, acting on carbon-nitrogen (but not peptide) bonds"/>
    <property type="evidence" value="ECO:0007669"/>
    <property type="project" value="InterPro"/>
</dbReference>
<dbReference type="SUPFAM" id="SSF51338">
    <property type="entry name" value="Composite domain of metallo-dependent hydrolases"/>
    <property type="match status" value="1"/>
</dbReference>
<dbReference type="CDD" id="cd01300">
    <property type="entry name" value="YtcJ_like"/>
    <property type="match status" value="1"/>
</dbReference>
<dbReference type="Pfam" id="PF07969">
    <property type="entry name" value="Amidohydro_3"/>
    <property type="match status" value="1"/>
</dbReference>
<reference evidence="3" key="1">
    <citation type="submission" date="2021-04" db="EMBL/GenBank/DDBJ databases">
        <title>Phylogenetic analysis of Acidobacteriaceae.</title>
        <authorList>
            <person name="Qiu L."/>
            <person name="Zhang Q."/>
        </authorList>
    </citation>
    <scope>NUCLEOTIDE SEQUENCE</scope>
    <source>
        <strain evidence="3">DSM 25168</strain>
    </source>
</reference>
<keyword evidence="4" id="KW-1185">Reference proteome</keyword>
<accession>A0A9J7BPA8</accession>